<dbReference type="OrthoDB" id="2386201at2759"/>
<keyword evidence="3" id="KW-1185">Reference proteome</keyword>
<dbReference type="InterPro" id="IPR019021">
    <property type="entry name" value="Mms22"/>
</dbReference>
<feature type="compositionally biased region" description="Basic and acidic residues" evidence="1">
    <location>
        <begin position="249"/>
        <end position="258"/>
    </location>
</feature>
<evidence type="ECO:0000313" key="2">
    <source>
        <dbReference type="EMBL" id="KAF2224812.1"/>
    </source>
</evidence>
<feature type="region of interest" description="Disordered" evidence="1">
    <location>
        <begin position="408"/>
        <end position="427"/>
    </location>
</feature>
<feature type="region of interest" description="Disordered" evidence="1">
    <location>
        <begin position="1"/>
        <end position="102"/>
    </location>
</feature>
<feature type="compositionally biased region" description="Polar residues" evidence="1">
    <location>
        <begin position="259"/>
        <end position="282"/>
    </location>
</feature>
<feature type="region of interest" description="Disordered" evidence="1">
    <location>
        <begin position="542"/>
        <end position="616"/>
    </location>
</feature>
<feature type="region of interest" description="Disordered" evidence="1">
    <location>
        <begin position="629"/>
        <end position="656"/>
    </location>
</feature>
<dbReference type="PANTHER" id="PTHR28122:SF1">
    <property type="entry name" value="E3 UBIQUITIN-PROTEIN LIGASE SUBSTRATE RECEPTOR MMS22"/>
    <property type="match status" value="1"/>
</dbReference>
<feature type="region of interest" description="Disordered" evidence="1">
    <location>
        <begin position="673"/>
        <end position="755"/>
    </location>
</feature>
<sequence length="2197" mass="244367">MQNWKDRGYVADSDDEDTPLTTAFDHGYHLEEAPPPVWQDDVEDRNDAPPQDEEEEPGWILHAGTKSLSAGARLSVTRPLQTYPRKDRDQNATNQRQDELGAFLQELEDASNLPGPNAMHDLSDDIDLPSSLPSGNNPEYGQINTAASSPLSDARSDVEMDSIPTMHLHSTSTADLLRQASLLDSPHAFQLNQSMAAPSRAFRTRKAIQLHPYLLESEKYKQTMRAGGYKPVQIAPSQELGATQSVRRPRVERYEGSSEHSASQESYQSSPPLAHGTTSSTIPPEGQLDQDIQDEAPLTGRLPKRRKLFHIPVITPARGHSHLGLEDVPHENSSPPTPPTSNSGDSAAVPRYLIKESGFRLSRNLAREVANASTPAPRSNQPPAAAEIPASTMNVEEPDQAVPEAIGEAESERTTESSSSDNEVQFQSARKRIRGVLPASWLRMDKKNGPANYEKRRQGLEARIDSAVLNTGRGIAQRKTATLTSPEKLGNRFADFSSSSEDERPVETPLRRTAAPVNAAPSTVGLLYDSDQMEDNAIDAMLPGEARRRKSANINAKRQKRQTRIDQSFDRPRARAGEPRGQSNLRPIKHKSKSGRLRQRQPPLSIIDLDPPSPSRETVVPAFVRLAKRQARKRSDGGRQSPSSKTIRLATSADTEDAMSTLAAWKQGKILRRTPLTRTDTSRRPDSKDPATKYTSLKTDTLHGRPAADQRITNGSMLPGSHHLLQSQPFSAPQQAGFESNRDTQQQEQSGPSESRIGNILLARRGHLQSTARSRERFRTAQLEVESSNPINNSRTGPSGLHAYNLVNLLRQQPNMKQGPSLQLRRFLHQEDTQPTPDNHTQPAVPIEQPYTTRAGIDRPPVALPQKFQITRRKARKPAPTRLPVEVVEYRQPAIPPPTFTSADVFVTAVHSSDGLQGLDAYHGAVPVDFDVRHLPLGTYFHSSTFLGSGDFAKALSVGVRDLTLPGGHITIRVDETATRWSEWTDETADWLRSVKDVCIEVMQFLASTSSDDEASSLSSAHETMSYLLRSLVRYISSCLQCPDEAIKTRFCDTLQRFIEDLADSLAMKLQQTDLLDTAKAHLVDGAIYLLTLNAQICLLTQGSSDYIQQSSGAAVLLRRLSHIAFTALFQTGCGQIQAYLQKLQHYIIRDAGIKDDQVAAKLVVVLRCIMQMVAVPQVSFDRLISDLWKDRIQDTVEVNCLDKVWYDLLSLQPLLEVDASGIYRNAMPKSSGSPQPCWSLVKMLLDQTLSAYSSTAEPDQRHANDYLKAVFGRIHLLIVRWRWRGAESALACIYDFFAKRGLANLSGERPSGSPAFLRHLNEYQDLDNEHSDLGFHAFLKLLAIGLQAASKELPTIKLKRVVWRFIPNHGRTYRKDQEVRQTDLDALRNHHDILCTLLWTLPAGARPRLDHIRNLVDFNTSHLEACRINIDAWRNLAVFIMSDTAQQSEIPELGVWFRDLTDVLINQYRLARSEAEELFEMSKERQSGAISYDVMQMTVTSNQRCILNTLQDAIQAFGLAITTCNDCTRQLDLVKHASFTGLFKVFDATQSRTFESVEKVLAIIKPLLTADNHSQSNGQSEESQDYGDWDGLDDMMGEQPCCTGTTVNPVTILQPGVNQLLSNCFGAETSIDEPLLAGLTDAWCRLAYQSVTAGQRSWADYLDAHGSLSWYQLRNTKNFQQYTPLMLASILALDGASFDDYSTSILTQWVASLVAPESQLKHQHALTSALLNTQSHHTLLYNLPFAVDFSGRYDVSLSDLRARRLSLLAAILSNIRTSLSAVRPSLLPDLKRSHTTILRSLMAAMKDTHLSTTNTLPSHLPVTTKAEEQHTIFLQQLVSLLQQHTSDIIAIDPFFTDPRTFPLPTSDPKYLVARLKGYVPKLGNEKGRKQLAIFLQTVLSKTVLHGESEAVSLQLEQALFPSKEEIRLENQDISAGLGTRLWTLRRTMVEDILPAYLQLAANKVEAMFFVLPVLVATGRVVGRMAEIVDLSRKEMARREGWVLKQFLELLLGVLKMTGGRAEQMTVVQACVAVSALDAAKGLVSLVDFMHRATGEGKEMFAKLQEITMIATSIDPAEQRGLTIDGVPREDVSRVSDVVEYARQSLAEELGRTWYWDGEKLLHGRAGLKEEVYVPEMGLAAEERVKVQVSAESLVREMRIISGGVRRAEYNEPRQEHGQEHSEGVDHGLADLAGLYI</sequence>
<proteinExistence type="predicted"/>
<organism evidence="2 3">
    <name type="scientific">Elsinoe ampelina</name>
    <dbReference type="NCBI Taxonomy" id="302913"/>
    <lineage>
        <taxon>Eukaryota</taxon>
        <taxon>Fungi</taxon>
        <taxon>Dikarya</taxon>
        <taxon>Ascomycota</taxon>
        <taxon>Pezizomycotina</taxon>
        <taxon>Dothideomycetes</taxon>
        <taxon>Dothideomycetidae</taxon>
        <taxon>Myriangiales</taxon>
        <taxon>Elsinoaceae</taxon>
        <taxon>Elsinoe</taxon>
    </lineage>
</organism>
<name>A0A6A6GGH7_9PEZI</name>
<dbReference type="GO" id="GO:0000724">
    <property type="term" value="P:double-strand break repair via homologous recombination"/>
    <property type="evidence" value="ECO:0007669"/>
    <property type="project" value="TreeGrafter"/>
</dbReference>
<feature type="compositionally biased region" description="Polar residues" evidence="1">
    <location>
        <begin position="371"/>
        <end position="382"/>
    </location>
</feature>
<feature type="compositionally biased region" description="Basic and acidic residues" evidence="1">
    <location>
        <begin position="680"/>
        <end position="691"/>
    </location>
</feature>
<dbReference type="EMBL" id="ML992504">
    <property type="protein sequence ID" value="KAF2224812.1"/>
    <property type="molecule type" value="Genomic_DNA"/>
</dbReference>
<feature type="region of interest" description="Disordered" evidence="1">
    <location>
        <begin position="369"/>
        <end position="395"/>
    </location>
</feature>
<evidence type="ECO:0000256" key="1">
    <source>
        <dbReference type="SAM" id="MobiDB-lite"/>
    </source>
</evidence>
<feature type="compositionally biased region" description="Basic residues" evidence="1">
    <location>
        <begin position="587"/>
        <end position="599"/>
    </location>
</feature>
<accession>A0A6A6GGH7</accession>
<gene>
    <name evidence="2" type="ORF">BDZ85DRAFT_259126</name>
</gene>
<protein>
    <submittedName>
        <fullName evidence="2">Mus7/MMS22 family-domain-containing protein</fullName>
    </submittedName>
</protein>
<feature type="compositionally biased region" description="Basic residues" evidence="1">
    <location>
        <begin position="547"/>
        <end position="562"/>
    </location>
</feature>
<feature type="region of interest" description="Disordered" evidence="1">
    <location>
        <begin position="231"/>
        <end position="289"/>
    </location>
</feature>
<dbReference type="GO" id="GO:0005634">
    <property type="term" value="C:nucleus"/>
    <property type="evidence" value="ECO:0007669"/>
    <property type="project" value="InterPro"/>
</dbReference>
<dbReference type="Pfam" id="PF09462">
    <property type="entry name" value="Mus7"/>
    <property type="match status" value="1"/>
</dbReference>
<feature type="compositionally biased region" description="Basic and acidic residues" evidence="1">
    <location>
        <begin position="501"/>
        <end position="510"/>
    </location>
</feature>
<dbReference type="Proteomes" id="UP000799538">
    <property type="component" value="Unassembled WGS sequence"/>
</dbReference>
<dbReference type="GO" id="GO:0031297">
    <property type="term" value="P:replication fork processing"/>
    <property type="evidence" value="ECO:0007669"/>
    <property type="project" value="InterPro"/>
</dbReference>
<feature type="region of interest" description="Disordered" evidence="1">
    <location>
        <begin position="320"/>
        <end position="348"/>
    </location>
</feature>
<reference evidence="3" key="1">
    <citation type="journal article" date="2020" name="Stud. Mycol.">
        <title>101 Dothideomycetes genomes: A test case for predicting lifestyles and emergence of pathogens.</title>
        <authorList>
            <person name="Haridas S."/>
            <person name="Albert R."/>
            <person name="Binder M."/>
            <person name="Bloem J."/>
            <person name="LaButti K."/>
            <person name="Salamov A."/>
            <person name="Andreopoulos B."/>
            <person name="Baker S."/>
            <person name="Barry K."/>
            <person name="Bills G."/>
            <person name="Bluhm B."/>
            <person name="Cannon C."/>
            <person name="Castanera R."/>
            <person name="Culley D."/>
            <person name="Daum C."/>
            <person name="Ezra D."/>
            <person name="Gonzalez J."/>
            <person name="Henrissat B."/>
            <person name="Kuo A."/>
            <person name="Liang C."/>
            <person name="Lipzen A."/>
            <person name="Lutzoni F."/>
            <person name="Magnuson J."/>
            <person name="Mondo S."/>
            <person name="Nolan M."/>
            <person name="Ohm R."/>
            <person name="Pangilinan J."/>
            <person name="Park H.-J."/>
            <person name="Ramirez L."/>
            <person name="Alfaro M."/>
            <person name="Sun H."/>
            <person name="Tritt A."/>
            <person name="Yoshinaga Y."/>
            <person name="Zwiers L.-H."/>
            <person name="Turgeon B."/>
            <person name="Goodwin S."/>
            <person name="Spatafora J."/>
            <person name="Crous P."/>
            <person name="Grigoriev I."/>
        </authorList>
    </citation>
    <scope>NUCLEOTIDE SEQUENCE [LARGE SCALE GENOMIC DNA]</scope>
    <source>
        <strain evidence="3">CECT 20119</strain>
    </source>
</reference>
<dbReference type="GO" id="GO:0035361">
    <property type="term" value="C:Cul8-RING ubiquitin ligase complex"/>
    <property type="evidence" value="ECO:0007669"/>
    <property type="project" value="TreeGrafter"/>
</dbReference>
<feature type="region of interest" description="Disordered" evidence="1">
    <location>
        <begin position="490"/>
        <end position="515"/>
    </location>
</feature>
<feature type="compositionally biased region" description="Acidic residues" evidence="1">
    <location>
        <begin position="40"/>
        <end position="57"/>
    </location>
</feature>
<dbReference type="PANTHER" id="PTHR28122">
    <property type="entry name" value="E3 UBIQUITIN-PROTEIN LIGASE SUBSTRATE RECEPTOR MMS22"/>
    <property type="match status" value="1"/>
</dbReference>
<feature type="compositionally biased region" description="Basic and acidic residues" evidence="1">
    <location>
        <begin position="563"/>
        <end position="578"/>
    </location>
</feature>
<evidence type="ECO:0000313" key="3">
    <source>
        <dbReference type="Proteomes" id="UP000799538"/>
    </source>
</evidence>
<feature type="compositionally biased region" description="Polar residues" evidence="1">
    <location>
        <begin position="724"/>
        <end position="753"/>
    </location>
</feature>